<comment type="catalytic activity">
    <reaction evidence="1">
        <text>2-phosphoglycolate + H2O = glycolate + phosphate</text>
        <dbReference type="Rhea" id="RHEA:14369"/>
        <dbReference type="ChEBI" id="CHEBI:15377"/>
        <dbReference type="ChEBI" id="CHEBI:29805"/>
        <dbReference type="ChEBI" id="CHEBI:43474"/>
        <dbReference type="ChEBI" id="CHEBI:58033"/>
        <dbReference type="EC" id="3.1.3.18"/>
    </reaction>
</comment>
<evidence type="ECO:0000256" key="2">
    <source>
        <dbReference type="ARBA" id="ARBA00004818"/>
    </source>
</evidence>
<dbReference type="SFLD" id="SFLDS00003">
    <property type="entry name" value="Haloacid_Dehalogenase"/>
    <property type="match status" value="1"/>
</dbReference>
<dbReference type="InterPro" id="IPR041492">
    <property type="entry name" value="HAD_2"/>
</dbReference>
<reference evidence="5 6" key="1">
    <citation type="journal article" date="2014" name="BMC Genomics">
        <title>Architecture and functions of a multipartite genome of the methylotrophic bacterium Paracoccus aminophilus JCM 7686, containing primary and secondary chromids.</title>
        <authorList>
            <person name="Dziewit L."/>
            <person name="Czarnecki J."/>
            <person name="Wibberg D."/>
            <person name="Radlinska M."/>
            <person name="Mrozek P."/>
            <person name="Szymczak M."/>
            <person name="Schluter A."/>
            <person name="Puhler A."/>
            <person name="Bartosik D."/>
        </authorList>
    </citation>
    <scope>NUCLEOTIDE SEQUENCE [LARGE SCALE GENOMIC DNA]</scope>
    <source>
        <strain evidence="5">JCM 7686</strain>
    </source>
</reference>
<dbReference type="InterPro" id="IPR023214">
    <property type="entry name" value="HAD_sf"/>
</dbReference>
<dbReference type="GO" id="GO:0008967">
    <property type="term" value="F:phosphoglycolate phosphatase activity"/>
    <property type="evidence" value="ECO:0007669"/>
    <property type="project" value="UniProtKB-EC"/>
</dbReference>
<evidence type="ECO:0000313" key="5">
    <source>
        <dbReference type="EMBL" id="AGT09589.1"/>
    </source>
</evidence>
<dbReference type="KEGG" id="pami:JCM7686_2521"/>
<dbReference type="InterPro" id="IPR050155">
    <property type="entry name" value="HAD-like_hydrolase_sf"/>
</dbReference>
<keyword evidence="5" id="KW-0378">Hydrolase</keyword>
<dbReference type="PANTHER" id="PTHR43434:SF1">
    <property type="entry name" value="PHOSPHOGLYCOLATE PHOSPHATASE"/>
    <property type="match status" value="1"/>
</dbReference>
<dbReference type="SUPFAM" id="SSF56784">
    <property type="entry name" value="HAD-like"/>
    <property type="match status" value="1"/>
</dbReference>
<dbReference type="Gene3D" id="1.10.150.240">
    <property type="entry name" value="Putative phosphatase, domain 2"/>
    <property type="match status" value="1"/>
</dbReference>
<evidence type="ECO:0000256" key="3">
    <source>
        <dbReference type="ARBA" id="ARBA00006171"/>
    </source>
</evidence>
<protein>
    <recommendedName>
        <fullName evidence="4">phosphoglycolate phosphatase</fullName>
        <ecNumber evidence="4">3.1.3.18</ecNumber>
    </recommendedName>
</protein>
<dbReference type="GO" id="GO:0005829">
    <property type="term" value="C:cytosol"/>
    <property type="evidence" value="ECO:0007669"/>
    <property type="project" value="TreeGrafter"/>
</dbReference>
<gene>
    <name evidence="5" type="ORF">JCM7686_2521</name>
</gene>
<comment type="similarity">
    <text evidence="3">Belongs to the HAD-like hydrolase superfamily. CbbY/CbbZ/Gph/YieH family.</text>
</comment>
<comment type="pathway">
    <text evidence="2">Organic acid metabolism; glycolate biosynthesis; glycolate from 2-phosphoglycolate: step 1/1.</text>
</comment>
<dbReference type="EMBL" id="CP006650">
    <property type="protein sequence ID" value="AGT09589.1"/>
    <property type="molecule type" value="Genomic_DNA"/>
</dbReference>
<dbReference type="eggNOG" id="COG0546">
    <property type="taxonomic scope" value="Bacteria"/>
</dbReference>
<name>S5XQE7_PARAH</name>
<dbReference type="NCBIfam" id="TIGR01509">
    <property type="entry name" value="HAD-SF-IA-v3"/>
    <property type="match status" value="1"/>
</dbReference>
<dbReference type="STRING" id="1367847.JCM7686_2521"/>
<dbReference type="PANTHER" id="PTHR43434">
    <property type="entry name" value="PHOSPHOGLYCOLATE PHOSPHATASE"/>
    <property type="match status" value="1"/>
</dbReference>
<dbReference type="InterPro" id="IPR023198">
    <property type="entry name" value="PGP-like_dom2"/>
</dbReference>
<dbReference type="PRINTS" id="PR00413">
    <property type="entry name" value="HADHALOGNASE"/>
</dbReference>
<keyword evidence="6" id="KW-1185">Reference proteome</keyword>
<dbReference type="SFLD" id="SFLDG01129">
    <property type="entry name" value="C1.5:_HAD__Beta-PGM__Phosphata"/>
    <property type="match status" value="1"/>
</dbReference>
<evidence type="ECO:0000313" key="6">
    <source>
        <dbReference type="Proteomes" id="UP000015480"/>
    </source>
</evidence>
<organism evidence="5 6">
    <name type="scientific">Paracoccus aminophilus JCM 7686</name>
    <dbReference type="NCBI Taxonomy" id="1367847"/>
    <lineage>
        <taxon>Bacteria</taxon>
        <taxon>Pseudomonadati</taxon>
        <taxon>Pseudomonadota</taxon>
        <taxon>Alphaproteobacteria</taxon>
        <taxon>Rhodobacterales</taxon>
        <taxon>Paracoccaceae</taxon>
        <taxon>Paracoccus</taxon>
    </lineage>
</organism>
<dbReference type="GO" id="GO:0006281">
    <property type="term" value="P:DNA repair"/>
    <property type="evidence" value="ECO:0007669"/>
    <property type="project" value="TreeGrafter"/>
</dbReference>
<dbReference type="Gene3D" id="3.40.50.1000">
    <property type="entry name" value="HAD superfamily/HAD-like"/>
    <property type="match status" value="1"/>
</dbReference>
<proteinExistence type="inferred from homology"/>
<dbReference type="InterPro" id="IPR006439">
    <property type="entry name" value="HAD-SF_hydro_IA"/>
</dbReference>
<sequence length="247" mass="26536">MGRRPRGTRSHILTEGYKDGRRAMTGTVVFDLDGTLADTSLDLIAAANACFTSRGLAAPLDPQQDAAIAFQGGRAMLRAGYARLPAEVLTPPGAEDEDYPRLLSFYAEKIAEHTVLYPGVIEALHSLKDAGHRLAVCTNKPEALAERLLAELGIRDRFAALIGADTLPVRKPDPRPYLAAVEAAGGEAARSFLVGDTETDRKTATAAKVKVALVTFGPEGQAISRLKPDRLLEHYDDLPELAAHWLG</sequence>
<dbReference type="PATRIC" id="fig|1367847.3.peg.2524"/>
<evidence type="ECO:0000256" key="1">
    <source>
        <dbReference type="ARBA" id="ARBA00000830"/>
    </source>
</evidence>
<dbReference type="Proteomes" id="UP000015480">
    <property type="component" value="Chromosome"/>
</dbReference>
<dbReference type="AlphaFoldDB" id="S5XQE7"/>
<accession>S5XQE7</accession>
<dbReference type="EC" id="3.1.3.18" evidence="4"/>
<dbReference type="Pfam" id="PF13419">
    <property type="entry name" value="HAD_2"/>
    <property type="match status" value="1"/>
</dbReference>
<dbReference type="NCBIfam" id="TIGR01549">
    <property type="entry name" value="HAD-SF-IA-v1"/>
    <property type="match status" value="1"/>
</dbReference>
<dbReference type="InterPro" id="IPR036412">
    <property type="entry name" value="HAD-like_sf"/>
</dbReference>
<evidence type="ECO:0000256" key="4">
    <source>
        <dbReference type="ARBA" id="ARBA00013078"/>
    </source>
</evidence>
<dbReference type="HOGENOM" id="CLU_045011_19_1_5"/>